<dbReference type="OrthoDB" id="1371581at2"/>
<sequence>MRKLTLSLAFLFSSFLIQAQIAKIVTRVDEAGDVASFELDCTVKFPTLAKGLKYNITRHEFKGPELKNTYHLMLVMDGFFTSTLNEVMTISIVFSDGSKVSEIETIESDGYFDGACTINMKSPPELSLKHYLKKVVVNTGKKEVVYEVSAQKSKEYRKNIENIVNAK</sequence>
<dbReference type="AlphaFoldDB" id="A0A4P6YIM8"/>
<reference evidence="3" key="1">
    <citation type="submission" date="2019-03" db="EMBL/GenBank/DDBJ databases">
        <title>Flavobacterium sp.</title>
        <authorList>
            <person name="Kim H."/>
        </authorList>
    </citation>
    <scope>NUCLEOTIDE SEQUENCE [LARGE SCALE GENOMIC DNA]</scope>
    <source>
        <strain evidence="3">GS13</strain>
    </source>
</reference>
<keyword evidence="3" id="KW-1185">Reference proteome</keyword>
<dbReference type="Proteomes" id="UP000291124">
    <property type="component" value="Chromosome"/>
</dbReference>
<evidence type="ECO:0000313" key="3">
    <source>
        <dbReference type="Proteomes" id="UP000291124"/>
    </source>
</evidence>
<name>A0A4P6YIM8_9FLAO</name>
<keyword evidence="1" id="KW-0732">Signal</keyword>
<feature type="chain" id="PRO_5020702092" evidence="1">
    <location>
        <begin position="20"/>
        <end position="167"/>
    </location>
</feature>
<organism evidence="2 3">
    <name type="scientific">Flavobacterium nackdongense</name>
    <dbReference type="NCBI Taxonomy" id="2547394"/>
    <lineage>
        <taxon>Bacteria</taxon>
        <taxon>Pseudomonadati</taxon>
        <taxon>Bacteroidota</taxon>
        <taxon>Flavobacteriia</taxon>
        <taxon>Flavobacteriales</taxon>
        <taxon>Flavobacteriaceae</taxon>
        <taxon>Flavobacterium</taxon>
    </lineage>
</organism>
<evidence type="ECO:0000256" key="1">
    <source>
        <dbReference type="SAM" id="SignalP"/>
    </source>
</evidence>
<evidence type="ECO:0000313" key="2">
    <source>
        <dbReference type="EMBL" id="QBN20343.1"/>
    </source>
</evidence>
<feature type="signal peptide" evidence="1">
    <location>
        <begin position="1"/>
        <end position="19"/>
    </location>
</feature>
<dbReference type="EMBL" id="CP037933">
    <property type="protein sequence ID" value="QBN20343.1"/>
    <property type="molecule type" value="Genomic_DNA"/>
</dbReference>
<protein>
    <submittedName>
        <fullName evidence="2">Uncharacterized protein</fullName>
    </submittedName>
</protein>
<proteinExistence type="predicted"/>
<gene>
    <name evidence="2" type="ORF">E1750_16600</name>
</gene>
<accession>A0A4P6YIM8</accession>
<dbReference type="RefSeq" id="WP_133277843.1">
    <property type="nucleotide sequence ID" value="NZ_CP037933.1"/>
</dbReference>
<dbReference type="KEGG" id="fnk:E1750_16600"/>